<reference evidence="4 5" key="1">
    <citation type="submission" date="2016-10" db="EMBL/GenBank/DDBJ databases">
        <authorList>
            <person name="de Groot N.N."/>
        </authorList>
    </citation>
    <scope>NUCLEOTIDE SEQUENCE [LARGE SCALE GENOMIC DNA]</scope>
    <source>
        <strain evidence="4 5">DSM 16859</strain>
    </source>
</reference>
<evidence type="ECO:0000256" key="2">
    <source>
        <dbReference type="SAM" id="MobiDB-lite"/>
    </source>
</evidence>
<feature type="compositionally biased region" description="Basic and acidic residues" evidence="2">
    <location>
        <begin position="311"/>
        <end position="326"/>
    </location>
</feature>
<feature type="binding site" evidence="1">
    <location>
        <position position="224"/>
    </location>
    <ligand>
        <name>Mg(2+)</name>
        <dbReference type="ChEBI" id="CHEBI:18420"/>
        <label>5</label>
    </ligand>
</feature>
<comment type="similarity">
    <text evidence="1">Belongs to the thiamine-monophosphate kinase family.</text>
</comment>
<dbReference type="GO" id="GO:0009030">
    <property type="term" value="F:thiamine-phosphate kinase activity"/>
    <property type="evidence" value="ECO:0007669"/>
    <property type="project" value="UniProtKB-UniRule"/>
</dbReference>
<feature type="binding site" evidence="1">
    <location>
        <position position="57"/>
    </location>
    <ligand>
        <name>Mg(2+)</name>
        <dbReference type="ChEBI" id="CHEBI:18420"/>
        <label>1</label>
    </ligand>
</feature>
<dbReference type="Gene3D" id="3.30.1330.10">
    <property type="entry name" value="PurM-like, N-terminal domain"/>
    <property type="match status" value="1"/>
</dbReference>
<evidence type="ECO:0000256" key="1">
    <source>
        <dbReference type="HAMAP-Rule" id="MF_02128"/>
    </source>
</evidence>
<dbReference type="NCBIfam" id="TIGR01379">
    <property type="entry name" value="thiL"/>
    <property type="match status" value="1"/>
</dbReference>
<evidence type="ECO:0000313" key="5">
    <source>
        <dbReference type="Proteomes" id="UP000198815"/>
    </source>
</evidence>
<dbReference type="NCBIfam" id="NF004351">
    <property type="entry name" value="PRK05731.1-4"/>
    <property type="match status" value="1"/>
</dbReference>
<feature type="binding site" evidence="1">
    <location>
        <begin position="133"/>
        <end position="134"/>
    </location>
    <ligand>
        <name>ATP</name>
        <dbReference type="ChEBI" id="CHEBI:30616"/>
    </ligand>
</feature>
<dbReference type="OrthoDB" id="9802811at2"/>
<name>A0A1H9QSC0_9ACTN</name>
<dbReference type="InterPro" id="IPR016188">
    <property type="entry name" value="PurM-like_N"/>
</dbReference>
<comment type="miscellaneous">
    <text evidence="1">Reaction mechanism of ThiL seems to utilize a direct, inline transfer of the gamma-phosphate of ATP to TMP rather than a phosphorylated enzyme intermediate.</text>
</comment>
<dbReference type="PANTHER" id="PTHR30270">
    <property type="entry name" value="THIAMINE-MONOPHOSPHATE KINASE"/>
    <property type="match status" value="1"/>
</dbReference>
<dbReference type="SUPFAM" id="SSF55326">
    <property type="entry name" value="PurM N-terminal domain-like"/>
    <property type="match status" value="1"/>
</dbReference>
<dbReference type="HAMAP" id="MF_02128">
    <property type="entry name" value="TMP_kinase"/>
    <property type="match status" value="1"/>
</dbReference>
<dbReference type="PIRSF" id="PIRSF005303">
    <property type="entry name" value="Thiam_monoph_kin"/>
    <property type="match status" value="1"/>
</dbReference>
<evidence type="ECO:0000313" key="4">
    <source>
        <dbReference type="EMBL" id="SER63277.1"/>
    </source>
</evidence>
<gene>
    <name evidence="1" type="primary">thiL</name>
    <name evidence="4" type="ORF">SAMN05443377_10489</name>
</gene>
<evidence type="ECO:0000259" key="3">
    <source>
        <dbReference type="Pfam" id="PF00586"/>
    </source>
</evidence>
<dbReference type="Pfam" id="PF00586">
    <property type="entry name" value="AIRS"/>
    <property type="match status" value="1"/>
</dbReference>
<feature type="binding site" evidence="1">
    <location>
        <position position="86"/>
    </location>
    <ligand>
        <name>Mg(2+)</name>
        <dbReference type="ChEBI" id="CHEBI:18420"/>
        <label>2</label>
    </ligand>
</feature>
<dbReference type="InterPro" id="IPR006283">
    <property type="entry name" value="ThiL-like"/>
</dbReference>
<dbReference type="GO" id="GO:0000287">
    <property type="term" value="F:magnesium ion binding"/>
    <property type="evidence" value="ECO:0007669"/>
    <property type="project" value="UniProtKB-UniRule"/>
</dbReference>
<feature type="binding site" evidence="1">
    <location>
        <position position="274"/>
    </location>
    <ligand>
        <name>substrate</name>
    </ligand>
</feature>
<keyword evidence="1" id="KW-0479">Metal-binding</keyword>
<sequence length="326" mass="33317">MPRSTPSSAEQTVADIGEFGLIANIIRGLSRTPAVSVGPGDDSAVYLINGSAVTSTDILIEGVHFRRDWSSATEIGRKSVAVNAADIEAMGATPVAVVMSLGVPGDLPVRWVKDFAAGFRAEADTAGLALVGGDTSSARDITISVTVIGETGALEPVLRTGATPGEVVAVCGRLGWAAAGLTALGRGFRSPRAAVDSQRVPVVPYGEGRRAALGGATAMIDISDGLLADLNHVAQASGVWIDVETAAFEIPEPVAAVASAVGKDPLDFVLTGGEDHALAACFPMGELPSGWVGIGTVREADESGPMVTVDGRPHEGASGWEHFRRG</sequence>
<feature type="binding site" evidence="1">
    <location>
        <position position="42"/>
    </location>
    <ligand>
        <name>Mg(2+)</name>
        <dbReference type="ChEBI" id="CHEBI:18420"/>
        <label>4</label>
    </ligand>
</feature>
<dbReference type="EMBL" id="FOGZ01000004">
    <property type="protein sequence ID" value="SER63277.1"/>
    <property type="molecule type" value="Genomic_DNA"/>
</dbReference>
<dbReference type="STRING" id="64702.SAMN05443377_10489"/>
<dbReference type="GO" id="GO:0005524">
    <property type="term" value="F:ATP binding"/>
    <property type="evidence" value="ECO:0007669"/>
    <property type="project" value="UniProtKB-UniRule"/>
</dbReference>
<feature type="binding site" evidence="1">
    <location>
        <position position="55"/>
    </location>
    <ligand>
        <name>Mg(2+)</name>
        <dbReference type="ChEBI" id="CHEBI:18420"/>
        <label>4</label>
    </ligand>
</feature>
<keyword evidence="1" id="KW-0547">Nucleotide-binding</keyword>
<dbReference type="EC" id="2.7.4.16" evidence="1"/>
<feature type="binding site" evidence="1">
    <location>
        <position position="320"/>
    </location>
    <ligand>
        <name>substrate</name>
    </ligand>
</feature>
<feature type="binding site" evidence="1">
    <location>
        <position position="86"/>
    </location>
    <ligand>
        <name>Mg(2+)</name>
        <dbReference type="ChEBI" id="CHEBI:18420"/>
        <label>4</label>
    </ligand>
</feature>
<dbReference type="Gene3D" id="3.90.650.10">
    <property type="entry name" value="PurM-like C-terminal domain"/>
    <property type="match status" value="1"/>
</dbReference>
<dbReference type="SUPFAM" id="SSF56042">
    <property type="entry name" value="PurM C-terminal domain-like"/>
    <property type="match status" value="1"/>
</dbReference>
<accession>A0A1H9QSC0</accession>
<feature type="binding site" evidence="1">
    <location>
        <position position="57"/>
    </location>
    <ligand>
        <name>Mg(2+)</name>
        <dbReference type="ChEBI" id="CHEBI:18420"/>
        <label>2</label>
    </ligand>
</feature>
<feature type="binding site" evidence="1">
    <location>
        <position position="64"/>
    </location>
    <ligand>
        <name>substrate</name>
    </ligand>
</feature>
<dbReference type="AlphaFoldDB" id="A0A1H9QSC0"/>
<feature type="domain" description="PurM-like N-terminal" evidence="3">
    <location>
        <begin position="40"/>
        <end position="150"/>
    </location>
</feature>
<comment type="catalytic activity">
    <reaction evidence="1">
        <text>thiamine phosphate + ATP = thiamine diphosphate + ADP</text>
        <dbReference type="Rhea" id="RHEA:15913"/>
        <dbReference type="ChEBI" id="CHEBI:30616"/>
        <dbReference type="ChEBI" id="CHEBI:37575"/>
        <dbReference type="ChEBI" id="CHEBI:58937"/>
        <dbReference type="ChEBI" id="CHEBI:456216"/>
        <dbReference type="EC" id="2.7.4.16"/>
    </reaction>
</comment>
<keyword evidence="1 4" id="KW-0418">Kinase</keyword>
<protein>
    <recommendedName>
        <fullName evidence="1">Thiamine-monophosphate kinase</fullName>
        <shortName evidence="1">TMP kinase</shortName>
        <shortName evidence="1">Thiamine-phosphate kinase</shortName>
        <ecNumber evidence="1">2.7.4.16</ecNumber>
    </recommendedName>
</protein>
<feature type="binding site" evidence="1">
    <location>
        <position position="134"/>
    </location>
    <ligand>
        <name>Mg(2+)</name>
        <dbReference type="ChEBI" id="CHEBI:18420"/>
        <label>1</label>
    </ligand>
</feature>
<feature type="binding site" evidence="1">
    <location>
        <position position="86"/>
    </location>
    <ligand>
        <name>Mg(2+)</name>
        <dbReference type="ChEBI" id="CHEBI:18420"/>
        <label>3</label>
    </ligand>
</feature>
<comment type="function">
    <text evidence="1">Catalyzes the ATP-dependent phosphorylation of thiamine-monophosphate (TMP) to form thiamine-pyrophosphate (TPP), the active form of vitamin B1.</text>
</comment>
<dbReference type="GO" id="GO:0009228">
    <property type="term" value="P:thiamine biosynthetic process"/>
    <property type="evidence" value="ECO:0007669"/>
    <property type="project" value="UniProtKB-KW"/>
</dbReference>
<feature type="binding site" evidence="1">
    <location>
        <position position="159"/>
    </location>
    <ligand>
        <name>ATP</name>
        <dbReference type="ChEBI" id="CHEBI:30616"/>
    </ligand>
</feature>
<keyword evidence="1" id="KW-0808">Transferase</keyword>
<dbReference type="InterPro" id="IPR036921">
    <property type="entry name" value="PurM-like_N_sf"/>
</dbReference>
<feature type="binding site" evidence="1">
    <location>
        <position position="42"/>
    </location>
    <ligand>
        <name>Mg(2+)</name>
        <dbReference type="ChEBI" id="CHEBI:18420"/>
        <label>3</label>
    </ligand>
</feature>
<feature type="binding site" evidence="1">
    <location>
        <position position="56"/>
    </location>
    <ligand>
        <name>Mg(2+)</name>
        <dbReference type="ChEBI" id="CHEBI:18420"/>
        <label>1</label>
    </ligand>
</feature>
<dbReference type="RefSeq" id="WP_091967875.1">
    <property type="nucleotide sequence ID" value="NZ_FOGZ01000004.1"/>
</dbReference>
<dbReference type="UniPathway" id="UPA00060">
    <property type="reaction ID" value="UER00142"/>
</dbReference>
<keyword evidence="1" id="KW-0460">Magnesium</keyword>
<organism evidence="4 5">
    <name type="scientific">Propionibacterium cyclohexanicum</name>
    <dbReference type="NCBI Taxonomy" id="64702"/>
    <lineage>
        <taxon>Bacteria</taxon>
        <taxon>Bacillati</taxon>
        <taxon>Actinomycetota</taxon>
        <taxon>Actinomycetes</taxon>
        <taxon>Propionibacteriales</taxon>
        <taxon>Propionibacteriaceae</taxon>
        <taxon>Propionibacterium</taxon>
    </lineage>
</organism>
<comment type="pathway">
    <text evidence="1">Cofactor biosynthesis; thiamine diphosphate biosynthesis; thiamine diphosphate from thiamine phosphate: step 1/1.</text>
</comment>
<dbReference type="PANTHER" id="PTHR30270:SF0">
    <property type="entry name" value="THIAMINE-MONOPHOSPHATE KINASE"/>
    <property type="match status" value="1"/>
</dbReference>
<feature type="binding site" evidence="1">
    <location>
        <position position="221"/>
    </location>
    <ligand>
        <name>Mg(2+)</name>
        <dbReference type="ChEBI" id="CHEBI:18420"/>
        <label>3</label>
    </ligand>
</feature>
<dbReference type="CDD" id="cd02194">
    <property type="entry name" value="ThiL"/>
    <property type="match status" value="1"/>
</dbReference>
<dbReference type="InterPro" id="IPR036676">
    <property type="entry name" value="PurM-like_C_sf"/>
</dbReference>
<keyword evidence="1" id="KW-0067">ATP-binding</keyword>
<dbReference type="Proteomes" id="UP000198815">
    <property type="component" value="Unassembled WGS sequence"/>
</dbReference>
<keyword evidence="5" id="KW-1185">Reference proteome</keyword>
<keyword evidence="1" id="KW-0784">Thiamine biosynthesis</keyword>
<feature type="binding site" evidence="1">
    <location>
        <position position="223"/>
    </location>
    <ligand>
        <name>ATP</name>
        <dbReference type="ChEBI" id="CHEBI:30616"/>
    </ligand>
</feature>
<dbReference type="GO" id="GO:0009229">
    <property type="term" value="P:thiamine diphosphate biosynthetic process"/>
    <property type="evidence" value="ECO:0007669"/>
    <property type="project" value="UniProtKB-UniRule"/>
</dbReference>
<proteinExistence type="inferred from homology"/>
<feature type="region of interest" description="Disordered" evidence="2">
    <location>
        <begin position="303"/>
        <end position="326"/>
    </location>
</feature>
<comment type="caution">
    <text evidence="1">Lacks conserved residue(s) required for the propagation of feature annotation.</text>
</comment>